<dbReference type="Pfam" id="PF00856">
    <property type="entry name" value="SET"/>
    <property type="match status" value="1"/>
</dbReference>
<feature type="region of interest" description="Disordered" evidence="1">
    <location>
        <begin position="89"/>
        <end position="137"/>
    </location>
</feature>
<dbReference type="SUPFAM" id="SSF57903">
    <property type="entry name" value="FYVE/PHD zinc finger"/>
    <property type="match status" value="1"/>
</dbReference>
<accession>A0ABM1Y730</accession>
<feature type="domain" description="SET" evidence="2">
    <location>
        <begin position="138"/>
        <end position="382"/>
    </location>
</feature>
<dbReference type="InterPro" id="IPR046341">
    <property type="entry name" value="SET_dom_sf"/>
</dbReference>
<dbReference type="InterPro" id="IPR001214">
    <property type="entry name" value="SET_dom"/>
</dbReference>
<dbReference type="GeneID" id="109412636"/>
<dbReference type="InterPro" id="IPR011011">
    <property type="entry name" value="Znf_FYVE_PHD"/>
</dbReference>
<dbReference type="InterPro" id="IPR053010">
    <property type="entry name" value="SET_SmydA-8"/>
</dbReference>
<organism evidence="3 4">
    <name type="scientific">Aedes albopictus</name>
    <name type="common">Asian tiger mosquito</name>
    <name type="synonym">Stegomyia albopicta</name>
    <dbReference type="NCBI Taxonomy" id="7160"/>
    <lineage>
        <taxon>Eukaryota</taxon>
        <taxon>Metazoa</taxon>
        <taxon>Ecdysozoa</taxon>
        <taxon>Arthropoda</taxon>
        <taxon>Hexapoda</taxon>
        <taxon>Insecta</taxon>
        <taxon>Pterygota</taxon>
        <taxon>Neoptera</taxon>
        <taxon>Endopterygota</taxon>
        <taxon>Diptera</taxon>
        <taxon>Nematocera</taxon>
        <taxon>Culicoidea</taxon>
        <taxon>Culicidae</taxon>
        <taxon>Culicinae</taxon>
        <taxon>Aedini</taxon>
        <taxon>Aedes</taxon>
        <taxon>Stegomyia</taxon>
    </lineage>
</organism>
<dbReference type="PROSITE" id="PS50280">
    <property type="entry name" value="SET"/>
    <property type="match status" value="1"/>
</dbReference>
<feature type="compositionally biased region" description="Basic residues" evidence="1">
    <location>
        <begin position="95"/>
        <end position="107"/>
    </location>
</feature>
<reference evidence="3" key="2">
    <citation type="submission" date="2025-05" db="UniProtKB">
        <authorList>
            <consortium name="EnsemblMetazoa"/>
        </authorList>
    </citation>
    <scope>IDENTIFICATION</scope>
    <source>
        <strain evidence="3">Foshan</strain>
    </source>
</reference>
<dbReference type="Proteomes" id="UP000069940">
    <property type="component" value="Unassembled WGS sequence"/>
</dbReference>
<dbReference type="SUPFAM" id="SSF82199">
    <property type="entry name" value="SET domain"/>
    <property type="match status" value="1"/>
</dbReference>
<protein>
    <recommendedName>
        <fullName evidence="2">SET domain-containing protein</fullName>
    </recommendedName>
</protein>
<dbReference type="PANTHER" id="PTHR46455:SF5">
    <property type="entry name" value="SET AND MYND DOMAIN CONTAINING, ARTHROPOD-SPECIFIC, MEMBER 4, ISOFORM A"/>
    <property type="match status" value="1"/>
</dbReference>
<proteinExistence type="predicted"/>
<reference evidence="4" key="1">
    <citation type="journal article" date="2015" name="Proc. Natl. Acad. Sci. U.S.A.">
        <title>Genome sequence of the Asian Tiger mosquito, Aedes albopictus, reveals insights into its biology, genetics, and evolution.</title>
        <authorList>
            <person name="Chen X.G."/>
            <person name="Jiang X."/>
            <person name="Gu J."/>
            <person name="Xu M."/>
            <person name="Wu Y."/>
            <person name="Deng Y."/>
            <person name="Zhang C."/>
            <person name="Bonizzoni M."/>
            <person name="Dermauw W."/>
            <person name="Vontas J."/>
            <person name="Armbruster P."/>
            <person name="Huang X."/>
            <person name="Yang Y."/>
            <person name="Zhang H."/>
            <person name="He W."/>
            <person name="Peng H."/>
            <person name="Liu Y."/>
            <person name="Wu K."/>
            <person name="Chen J."/>
            <person name="Lirakis M."/>
            <person name="Topalis P."/>
            <person name="Van Leeuwen T."/>
            <person name="Hall A.B."/>
            <person name="Jiang X."/>
            <person name="Thorpe C."/>
            <person name="Mueller R.L."/>
            <person name="Sun C."/>
            <person name="Waterhouse R.M."/>
            <person name="Yan G."/>
            <person name="Tu Z.J."/>
            <person name="Fang X."/>
            <person name="James A.A."/>
        </authorList>
    </citation>
    <scope>NUCLEOTIDE SEQUENCE [LARGE SCALE GENOMIC DNA]</scope>
    <source>
        <strain evidence="4">Foshan</strain>
    </source>
</reference>
<name>A0ABM1Y730_AEDAL</name>
<dbReference type="RefSeq" id="XP_029724401.2">
    <property type="nucleotide sequence ID" value="XM_029868541.2"/>
</dbReference>
<dbReference type="PANTHER" id="PTHR46455">
    <property type="entry name" value="SET AND MYND DOMAIN CONTAINING, ARTHROPOD-SPECIFIC, MEMBER 4, ISOFORM A"/>
    <property type="match status" value="1"/>
</dbReference>
<sequence length="621" mass="70542">MRQRNKSFGKTRAEMKSGRRTCSVVTARDGPKSATHGHDRFQTFVFLAPAEQLNTGFHSSVQCSARSPTGAVSRSRVFTTKYPRTENIAQVTGRCVRRKHRKHKNQNRQHVSSDGEDETGESTNKEGPPAPATEENNNKPYIVRYSDVWGRYLVAARNLKAGEKIIQVEPLAMGPWAASDPVCLGCYKRFEKGSKVIKCVGCGWRICSPTCSGLTAGGAHKTLECNPLKTHKVAQLFETSSAEQIKLMYEAIFALRCLLLKTTNPERYATLLEMEPLNELRQKISSLWKRNQEMIVRRIRDEWKFDEFSEGEIHSVCGIIEVNSFQIGQDDVHARALYPEAFYIMHDCTPNTTHTDDPKTHVLSIRLTNDLKAGDPITLSYSYTLQGTLKRRQHLFESKFFWCQCKRCSDPTEFSTNCSSLKCTKCPKGFILTTNPLDQDADWKCKSCAHTIPAKIIVQLLDRLFKELDAIDGNSIDLYEQFNAKYQNVLHHNHYLLLSTKHSLCQLYGKISGYLISEMSLQQIKQKEKICRDLLSVVDVYEPGLSRLRGVIMYELHAPIMVQIKYQSEAGQMNANQLKRMLTEVIHLLKHSSQILSFEPPGSQEYEMALAARDALQNMQA</sequence>
<feature type="region of interest" description="Disordered" evidence="1">
    <location>
        <begin position="1"/>
        <end position="36"/>
    </location>
</feature>
<evidence type="ECO:0000313" key="4">
    <source>
        <dbReference type="Proteomes" id="UP000069940"/>
    </source>
</evidence>
<evidence type="ECO:0000259" key="2">
    <source>
        <dbReference type="PROSITE" id="PS50280"/>
    </source>
</evidence>
<dbReference type="EnsemblMetazoa" id="AALFPA23_006393.R8294">
    <property type="protein sequence ID" value="AALFPA23_006393.P8294"/>
    <property type="gene ID" value="AALFPA23_006393"/>
</dbReference>
<dbReference type="CDD" id="cd20071">
    <property type="entry name" value="SET_SMYD"/>
    <property type="match status" value="1"/>
</dbReference>
<dbReference type="Gene3D" id="2.170.270.10">
    <property type="entry name" value="SET domain"/>
    <property type="match status" value="1"/>
</dbReference>
<evidence type="ECO:0000256" key="1">
    <source>
        <dbReference type="SAM" id="MobiDB-lite"/>
    </source>
</evidence>
<evidence type="ECO:0000313" key="3">
    <source>
        <dbReference type="EnsemblMetazoa" id="AALFPA23_006393.P8294"/>
    </source>
</evidence>
<keyword evidence="4" id="KW-1185">Reference proteome</keyword>
<dbReference type="Gene3D" id="1.10.220.160">
    <property type="match status" value="1"/>
</dbReference>
<dbReference type="Gene3D" id="6.10.140.2220">
    <property type="match status" value="1"/>
</dbReference>